<dbReference type="Proteomes" id="UP000030200">
    <property type="component" value="Segment"/>
</dbReference>
<organism evidence="1 2">
    <name type="scientific">Streptomyces phage Jay2Jay</name>
    <dbReference type="NCBI Taxonomy" id="1556290"/>
    <lineage>
        <taxon>Viruses</taxon>
        <taxon>Duplodnaviria</taxon>
        <taxon>Heunggongvirae</taxon>
        <taxon>Uroviricota</taxon>
        <taxon>Caudoviricetes</taxon>
        <taxon>Stanwilliamsviridae</taxon>
        <taxon>Boydwoodruffvirinae</taxon>
        <taxon>Samistivirus</taxon>
        <taxon>Samistivirus jay2jay</taxon>
    </lineage>
</organism>
<keyword evidence="2" id="KW-1185">Reference proteome</keyword>
<dbReference type="OrthoDB" id="23252at10239"/>
<evidence type="ECO:0000313" key="1">
    <source>
        <dbReference type="EMBL" id="AIW02691.1"/>
    </source>
</evidence>
<sequence length="77" mass="9255">MDTEKRFFVGDVVRIVASRSERSEWIGFLAMVEPWPEEEEQFVDGYLHNWLLPITERPDEFGYSPFMWQTRNLEKVS</sequence>
<gene>
    <name evidence="1" type="primary">237</name>
    <name evidence="1" type="ORF">PBI_JAY2JAY_237</name>
</gene>
<name>A0A0A0RL46_9CAUD</name>
<accession>A0A0A0RL46</accession>
<dbReference type="KEGG" id="vg:26796966"/>
<dbReference type="GeneID" id="26796966"/>
<protein>
    <submittedName>
        <fullName evidence="1">Uncharacterized protein</fullName>
    </submittedName>
</protein>
<evidence type="ECO:0000313" key="2">
    <source>
        <dbReference type="Proteomes" id="UP000030200"/>
    </source>
</evidence>
<dbReference type="RefSeq" id="YP_009225918.1">
    <property type="nucleotide sequence ID" value="NC_029098.1"/>
</dbReference>
<reference evidence="1 2" key="1">
    <citation type="submission" date="2014-09" db="EMBL/GenBank/DDBJ databases">
        <authorList>
            <person name="Gicewicz E.A."/>
            <person name="Hiryak K.M."/>
            <person name="Horoschock A.N."/>
            <person name="Kneeream E.R."/>
            <person name="Luchetta J."/>
            <person name="Mikolon A.R."/>
            <person name="Smith S.N."/>
            <person name="Svintozelskiy S."/>
            <person name="Yucha M.L."/>
            <person name="Manna D.P."/>
            <person name="Pidcock K.A."/>
            <person name="Laing C.E."/>
            <person name="Schaff J.E."/>
            <person name="Dashiell C.L."/>
            <person name="Macialek J.A."/>
            <person name="Anders K.R."/>
            <person name="Braun M.A."/>
            <person name="Delesalle V.A."/>
            <person name="Hughes L.E."/>
            <person name="Ware V.C."/>
            <person name="Bradley K.W."/>
            <person name="Barker L.P."/>
            <person name="Asai D.J."/>
            <person name="Bowman C.A."/>
            <person name="Russell D.A."/>
            <person name="Pope W.H."/>
            <person name="Jacobs-Sera D."/>
            <person name="Hendrix R.W."/>
            <person name="Hatfull G.F."/>
        </authorList>
    </citation>
    <scope>NUCLEOTIDE SEQUENCE [LARGE SCALE GENOMIC DNA]</scope>
</reference>
<dbReference type="EMBL" id="KM652554">
    <property type="protein sequence ID" value="AIW02691.1"/>
    <property type="molecule type" value="Genomic_DNA"/>
</dbReference>
<proteinExistence type="predicted"/>